<evidence type="ECO:0000256" key="1">
    <source>
        <dbReference type="ARBA" id="ARBA00001974"/>
    </source>
</evidence>
<dbReference type="EMBL" id="BDQX01000004">
    <property type="protein sequence ID" value="GBG05528.1"/>
    <property type="molecule type" value="Genomic_DNA"/>
</dbReference>
<keyword evidence="4 6" id="KW-0274">FAD</keyword>
<keyword evidence="8" id="KW-1185">Reference proteome</keyword>
<organism evidence="7 8">
    <name type="scientific">Paenibacillus agaridevorans</name>
    <dbReference type="NCBI Taxonomy" id="171404"/>
    <lineage>
        <taxon>Bacteria</taxon>
        <taxon>Bacillati</taxon>
        <taxon>Bacillota</taxon>
        <taxon>Bacilli</taxon>
        <taxon>Bacillales</taxon>
        <taxon>Paenibacillaceae</taxon>
        <taxon>Paenibacillus</taxon>
    </lineage>
</organism>
<keyword evidence="3 6" id="KW-0285">Flavoprotein</keyword>
<evidence type="ECO:0000256" key="5">
    <source>
        <dbReference type="ARBA" id="ARBA00023002"/>
    </source>
</evidence>
<reference evidence="7 8" key="1">
    <citation type="submission" date="2017-08" db="EMBL/GenBank/DDBJ databases">
        <title>Substantial Increase in Enzyme Production by Combined Drug-Resistance Mutations in Paenibacillus agaridevorans.</title>
        <authorList>
            <person name="Tanaka Y."/>
            <person name="Funane K."/>
            <person name="Hosaka T."/>
            <person name="Shiwa Y."/>
            <person name="Fujita N."/>
            <person name="Miyazaki T."/>
            <person name="Yoshikawa H."/>
            <person name="Murakami K."/>
            <person name="Kasahara K."/>
            <person name="Inaoka T."/>
            <person name="Hiraga Y."/>
            <person name="Ochi K."/>
        </authorList>
    </citation>
    <scope>NUCLEOTIDE SEQUENCE [LARGE SCALE GENOMIC DNA]</scope>
    <source>
        <strain evidence="7 8">T-3040</strain>
    </source>
</reference>
<dbReference type="Proteomes" id="UP000245202">
    <property type="component" value="Unassembled WGS sequence"/>
</dbReference>
<dbReference type="GO" id="GO:0004489">
    <property type="term" value="F:methylenetetrahydrofolate reductase [NAD(P)H] activity"/>
    <property type="evidence" value="ECO:0007669"/>
    <property type="project" value="InterPro"/>
</dbReference>
<evidence type="ECO:0000256" key="4">
    <source>
        <dbReference type="ARBA" id="ARBA00022827"/>
    </source>
</evidence>
<dbReference type="InterPro" id="IPR003171">
    <property type="entry name" value="Mehydrof_redctse-like"/>
</dbReference>
<comment type="pathway">
    <text evidence="2 6">One-carbon metabolism; tetrahydrofolate interconversion.</text>
</comment>
<name>A0A2R5EKM7_9BACL</name>
<dbReference type="GO" id="GO:0035999">
    <property type="term" value="P:tetrahydrofolate interconversion"/>
    <property type="evidence" value="ECO:0007669"/>
    <property type="project" value="UniProtKB-UniPathway"/>
</dbReference>
<proteinExistence type="inferred from homology"/>
<evidence type="ECO:0000256" key="6">
    <source>
        <dbReference type="RuleBase" id="RU003862"/>
    </source>
</evidence>
<dbReference type="AlphaFoldDB" id="A0A2R5EKM7"/>
<evidence type="ECO:0000313" key="8">
    <source>
        <dbReference type="Proteomes" id="UP000245202"/>
    </source>
</evidence>
<comment type="caution">
    <text evidence="7">The sequence shown here is derived from an EMBL/GenBank/DDBJ whole genome shotgun (WGS) entry which is preliminary data.</text>
</comment>
<keyword evidence="5 6" id="KW-0560">Oxidoreductase</keyword>
<comment type="similarity">
    <text evidence="6">Belongs to the methylenetetrahydrofolate reductase family.</text>
</comment>
<dbReference type="UniPathway" id="UPA00193"/>
<protein>
    <recommendedName>
        <fullName evidence="6">Methylenetetrahydrofolate reductase</fullName>
    </recommendedName>
</protein>
<dbReference type="Gene3D" id="3.20.20.220">
    <property type="match status" value="1"/>
</dbReference>
<dbReference type="InterPro" id="IPR029041">
    <property type="entry name" value="FAD-linked_oxidoreductase-like"/>
</dbReference>
<sequence length="330" mass="38136">MLLLLIDYCRLTALEAKKYMLKEKILGKEAGILTYGMTPPKLTNTPHKIAEISQKQIERINDLDIDALILYDVQEEAERVEEQRPFPYLPTIDPEMYSDRYFNQLRVPQIIYRCVGKYSEEQFVNWVKADAERERYSVYVGASSSRQAVNLDLSKASKLSKRLNSKLTFGGVIIPERHMKKNDEHIRVSNKIKNGCTFFVSQATYNVEASKNFLSDYFYYCTNNGMEMVPILFNLAPCGSEKTLEFMKWLGISIPSWLENDLKYSNDILEKSIRLSQSIFEDILDFALEKGIPVGCSVESVSTRKLEIEASVQLVRDIKCMLDKKLRRQQ</sequence>
<evidence type="ECO:0000313" key="7">
    <source>
        <dbReference type="EMBL" id="GBG05528.1"/>
    </source>
</evidence>
<dbReference type="GO" id="GO:0006555">
    <property type="term" value="P:methionine metabolic process"/>
    <property type="evidence" value="ECO:0007669"/>
    <property type="project" value="InterPro"/>
</dbReference>
<evidence type="ECO:0000256" key="2">
    <source>
        <dbReference type="ARBA" id="ARBA00004777"/>
    </source>
</evidence>
<dbReference type="SUPFAM" id="SSF51730">
    <property type="entry name" value="FAD-linked oxidoreductase"/>
    <property type="match status" value="1"/>
</dbReference>
<dbReference type="Pfam" id="PF02219">
    <property type="entry name" value="MTHFR"/>
    <property type="match status" value="1"/>
</dbReference>
<gene>
    <name evidence="7" type="ORF">PAT3040_00008</name>
</gene>
<accession>A0A2R5EKM7</accession>
<evidence type="ECO:0000256" key="3">
    <source>
        <dbReference type="ARBA" id="ARBA00022630"/>
    </source>
</evidence>
<comment type="cofactor">
    <cofactor evidence="1 6">
        <name>FAD</name>
        <dbReference type="ChEBI" id="CHEBI:57692"/>
    </cofactor>
</comment>